<accession>A0ABM1EGY0</accession>
<dbReference type="PANTHER" id="PTHR16254:SF14">
    <property type="entry name" value="TRANSMEMBRANE AND COILED-COIL DOMAIN-CONTAINING PROTEIN 3"/>
    <property type="match status" value="1"/>
</dbReference>
<feature type="transmembrane region" description="Helical" evidence="9">
    <location>
        <begin position="46"/>
        <end position="73"/>
    </location>
</feature>
<feature type="domain" description="Cation/H+ exchanger transmembrane" evidence="10">
    <location>
        <begin position="3"/>
        <end position="231"/>
    </location>
</feature>
<dbReference type="PANTHER" id="PTHR16254">
    <property type="entry name" value="POTASSIUM/PROTON ANTIPORTER-RELATED"/>
    <property type="match status" value="1"/>
</dbReference>
<keyword evidence="11" id="KW-1185">Reference proteome</keyword>
<comment type="subcellular location">
    <subcellularLocation>
        <location evidence="1">Membrane</location>
        <topology evidence="1">Multi-pass membrane protein</topology>
    </subcellularLocation>
</comment>
<evidence type="ECO:0000313" key="12">
    <source>
        <dbReference type="RefSeq" id="XP_014671451.1"/>
    </source>
</evidence>
<keyword evidence="4 9" id="KW-0812">Transmembrane</keyword>
<dbReference type="Gene3D" id="1.20.1530.20">
    <property type="match status" value="1"/>
</dbReference>
<sequence length="232" mass="25169">SSDSDHGVILLGILVMQDVLLGLLIALLPSLVVAHNSDEDSSTTTAFAFLVARLMAVLAGVMAAGLLASRFVIGSVLAQLSASGSRELMTVGAVAICFFMLLVTHTLHISMELGCFVVGAMVGSQRHELVSDIKNLIHPIRDFFAVLFFASVGMHVFPSFVAYELTVIIWLTFAVVLIKYALSMAVLSCLLPQKTSHVRWIVSAGLSQVSEFSFVLASRARRLHLINREVYY</sequence>
<evidence type="ECO:0000256" key="7">
    <source>
        <dbReference type="ARBA" id="ARBA00023065"/>
    </source>
</evidence>
<dbReference type="InterPro" id="IPR038770">
    <property type="entry name" value="Na+/solute_symporter_sf"/>
</dbReference>
<keyword evidence="5" id="KW-0732">Signal</keyword>
<keyword evidence="2" id="KW-0813">Transport</keyword>
<feature type="transmembrane region" description="Helical" evidence="9">
    <location>
        <begin position="93"/>
        <end position="122"/>
    </location>
</feature>
<evidence type="ECO:0000256" key="3">
    <source>
        <dbReference type="ARBA" id="ARBA00022449"/>
    </source>
</evidence>
<evidence type="ECO:0000256" key="2">
    <source>
        <dbReference type="ARBA" id="ARBA00022448"/>
    </source>
</evidence>
<evidence type="ECO:0000256" key="6">
    <source>
        <dbReference type="ARBA" id="ARBA00022989"/>
    </source>
</evidence>
<organism evidence="11 12">
    <name type="scientific">Priapulus caudatus</name>
    <name type="common">Priapulid worm</name>
    <dbReference type="NCBI Taxonomy" id="37621"/>
    <lineage>
        <taxon>Eukaryota</taxon>
        <taxon>Metazoa</taxon>
        <taxon>Ecdysozoa</taxon>
        <taxon>Scalidophora</taxon>
        <taxon>Priapulida</taxon>
        <taxon>Priapulimorpha</taxon>
        <taxon>Priapulimorphida</taxon>
        <taxon>Priapulidae</taxon>
        <taxon>Priapulus</taxon>
    </lineage>
</organism>
<feature type="transmembrane region" description="Helical" evidence="9">
    <location>
        <begin position="143"/>
        <end position="161"/>
    </location>
</feature>
<evidence type="ECO:0000259" key="10">
    <source>
        <dbReference type="Pfam" id="PF00999"/>
    </source>
</evidence>
<reference evidence="12" key="1">
    <citation type="submission" date="2025-08" db="UniProtKB">
        <authorList>
            <consortium name="RefSeq"/>
        </authorList>
    </citation>
    <scope>IDENTIFICATION</scope>
</reference>
<keyword evidence="8 9" id="KW-0472">Membrane</keyword>
<evidence type="ECO:0000256" key="4">
    <source>
        <dbReference type="ARBA" id="ARBA00022692"/>
    </source>
</evidence>
<dbReference type="GeneID" id="106812162"/>
<feature type="transmembrane region" description="Helical" evidence="9">
    <location>
        <begin position="6"/>
        <end position="34"/>
    </location>
</feature>
<dbReference type="RefSeq" id="XP_014671451.1">
    <property type="nucleotide sequence ID" value="XM_014815965.1"/>
</dbReference>
<name>A0ABM1EGY0_PRICU</name>
<keyword evidence="3" id="KW-0050">Antiport</keyword>
<proteinExistence type="predicted"/>
<feature type="transmembrane region" description="Helical" evidence="9">
    <location>
        <begin position="167"/>
        <end position="191"/>
    </location>
</feature>
<feature type="non-terminal residue" evidence="12">
    <location>
        <position position="1"/>
    </location>
</feature>
<evidence type="ECO:0000256" key="1">
    <source>
        <dbReference type="ARBA" id="ARBA00004141"/>
    </source>
</evidence>
<dbReference type="Proteomes" id="UP000695022">
    <property type="component" value="Unplaced"/>
</dbReference>
<protein>
    <submittedName>
        <fullName evidence="12">Transmembrane and coiled-coil domain-containing protein 3-like</fullName>
    </submittedName>
</protein>
<evidence type="ECO:0000313" key="11">
    <source>
        <dbReference type="Proteomes" id="UP000695022"/>
    </source>
</evidence>
<keyword evidence="7" id="KW-0406">Ion transport</keyword>
<dbReference type="Pfam" id="PF00999">
    <property type="entry name" value="Na_H_Exchanger"/>
    <property type="match status" value="1"/>
</dbReference>
<evidence type="ECO:0000256" key="8">
    <source>
        <dbReference type="ARBA" id="ARBA00023136"/>
    </source>
</evidence>
<keyword evidence="6 9" id="KW-1133">Transmembrane helix</keyword>
<evidence type="ECO:0000256" key="5">
    <source>
        <dbReference type="ARBA" id="ARBA00022729"/>
    </source>
</evidence>
<evidence type="ECO:0000256" key="9">
    <source>
        <dbReference type="SAM" id="Phobius"/>
    </source>
</evidence>
<gene>
    <name evidence="12" type="primary">LOC106812162</name>
</gene>
<dbReference type="InterPro" id="IPR006153">
    <property type="entry name" value="Cation/H_exchanger_TM"/>
</dbReference>
<dbReference type="InterPro" id="IPR045158">
    <property type="entry name" value="KEA4/5/6-like"/>
</dbReference>